<dbReference type="InterPro" id="IPR029063">
    <property type="entry name" value="SAM-dependent_MTases_sf"/>
</dbReference>
<protein>
    <submittedName>
        <fullName evidence="1">DUF938 domain-containing protein</fullName>
    </submittedName>
</protein>
<comment type="caution">
    <text evidence="1">The sequence shown here is derived from an EMBL/GenBank/DDBJ whole genome shotgun (WGS) entry which is preliminary data.</text>
</comment>
<dbReference type="Pfam" id="PF06080">
    <property type="entry name" value="DUF938"/>
    <property type="match status" value="1"/>
</dbReference>
<dbReference type="PANTHER" id="PTHR20974:SF0">
    <property type="entry name" value="UPF0585 PROTEIN CG18661"/>
    <property type="match status" value="1"/>
</dbReference>
<dbReference type="PANTHER" id="PTHR20974">
    <property type="entry name" value="UPF0585 PROTEIN CG18661"/>
    <property type="match status" value="1"/>
</dbReference>
<dbReference type="EMBL" id="JARESE010000082">
    <property type="protein sequence ID" value="MDE8654422.1"/>
    <property type="molecule type" value="Genomic_DNA"/>
</dbReference>
<dbReference type="SUPFAM" id="SSF53335">
    <property type="entry name" value="S-adenosyl-L-methionine-dependent methyltransferases"/>
    <property type="match status" value="1"/>
</dbReference>
<organism evidence="1 2">
    <name type="scientific">Novosphingobium album</name>
    <name type="common">ex Liu et al. 2023</name>
    <dbReference type="NCBI Taxonomy" id="3031130"/>
    <lineage>
        <taxon>Bacteria</taxon>
        <taxon>Pseudomonadati</taxon>
        <taxon>Pseudomonadota</taxon>
        <taxon>Alphaproteobacteria</taxon>
        <taxon>Sphingomonadales</taxon>
        <taxon>Sphingomonadaceae</taxon>
        <taxon>Novosphingobium</taxon>
    </lineage>
</organism>
<evidence type="ECO:0000313" key="1">
    <source>
        <dbReference type="EMBL" id="MDE8654422.1"/>
    </source>
</evidence>
<dbReference type="RefSeq" id="WP_275230531.1">
    <property type="nucleotide sequence ID" value="NZ_JARESE010000082.1"/>
</dbReference>
<dbReference type="Gene3D" id="3.40.50.150">
    <property type="entry name" value="Vaccinia Virus protein VP39"/>
    <property type="match status" value="1"/>
</dbReference>
<sequence>MTDDARLHAPATARNRGPILDVLRGVLPADGLVLEIASGSGEHVVHFAAALRDLVWQPSDPAIEARRSIAAWIAAEGLNNVLPPLALDAAVDRWPINAADAIVCCNMIHISPWEATLGLMRGAGRVLAAGAPLALYGPFRRGGRPLEPGNAAFDEDLRRRDPRWGLRAIDDVAAVADEHGLVLDRVVDMPANNVMPIFIRR</sequence>
<reference evidence="1 2" key="1">
    <citation type="submission" date="2023-03" db="EMBL/GenBank/DDBJ databases">
        <title>NovoSphingobium album sp. nov. isolated from polycyclic aromatic hydrocarbons- and heavy-metal polluted soil.</title>
        <authorList>
            <person name="Liu Z."/>
            <person name="Wang K."/>
        </authorList>
    </citation>
    <scope>NUCLEOTIDE SEQUENCE [LARGE SCALE GENOMIC DNA]</scope>
    <source>
        <strain evidence="1 2">H3SJ31-1</strain>
    </source>
</reference>
<gene>
    <name evidence="1" type="ORF">PYV00_22250</name>
</gene>
<evidence type="ECO:0000313" key="2">
    <source>
        <dbReference type="Proteomes" id="UP001216253"/>
    </source>
</evidence>
<dbReference type="Proteomes" id="UP001216253">
    <property type="component" value="Unassembled WGS sequence"/>
</dbReference>
<dbReference type="InterPro" id="IPR010342">
    <property type="entry name" value="DUF938"/>
</dbReference>
<name>A0ABT5WX28_9SPHN</name>
<keyword evidence="2" id="KW-1185">Reference proteome</keyword>
<proteinExistence type="predicted"/>
<accession>A0ABT5WX28</accession>